<evidence type="ECO:0000313" key="3">
    <source>
        <dbReference type="Proteomes" id="UP000070457"/>
    </source>
</evidence>
<dbReference type="Gene3D" id="3.40.50.2000">
    <property type="entry name" value="Glycogen Phosphorylase B"/>
    <property type="match status" value="1"/>
</dbReference>
<gene>
    <name evidence="2" type="ORF">TR69_WS6001001443</name>
</gene>
<dbReference type="Pfam" id="PF22772">
    <property type="entry name" value="WsaF_C"/>
    <property type="match status" value="1"/>
</dbReference>
<comment type="caution">
    <text evidence="2">The sequence shown here is derived from an EMBL/GenBank/DDBJ whole genome shotgun (WGS) entry which is preliminary data.</text>
</comment>
<evidence type="ECO:0000259" key="1">
    <source>
        <dbReference type="Pfam" id="PF22772"/>
    </source>
</evidence>
<reference evidence="2 3" key="1">
    <citation type="submission" date="2015-02" db="EMBL/GenBank/DDBJ databases">
        <title>Improved understanding of the partial-nitritation anammox process through 23 genomes representing the majority of the microbial community.</title>
        <authorList>
            <person name="Speth D.R."/>
            <person name="In T Zandt M."/>
            <person name="Guerrero Cruz S."/>
            <person name="Jetten M.S."/>
            <person name="Dutilh B.E."/>
        </authorList>
    </citation>
    <scope>NUCLEOTIDE SEQUENCE [LARGE SCALE GENOMIC DNA]</scope>
    <source>
        <strain evidence="2">OLB20</strain>
    </source>
</reference>
<feature type="domain" description="WsaF C-terminal" evidence="1">
    <location>
        <begin position="177"/>
        <end position="296"/>
    </location>
</feature>
<dbReference type="SUPFAM" id="SSF53756">
    <property type="entry name" value="UDP-Glycosyltransferase/glycogen phosphorylase"/>
    <property type="match status" value="1"/>
</dbReference>
<protein>
    <recommendedName>
        <fullName evidence="1">WsaF C-terminal domain-containing protein</fullName>
    </recommendedName>
</protein>
<dbReference type="AlphaFoldDB" id="A0A136LW56"/>
<proteinExistence type="predicted"/>
<evidence type="ECO:0000313" key="2">
    <source>
        <dbReference type="EMBL" id="KXK25837.1"/>
    </source>
</evidence>
<dbReference type="PATRIC" id="fig|1617426.3.peg.1422"/>
<dbReference type="EMBL" id="JYNZ01000006">
    <property type="protein sequence ID" value="KXK25837.1"/>
    <property type="molecule type" value="Genomic_DNA"/>
</dbReference>
<dbReference type="Gene3D" id="3.40.50.11090">
    <property type="match status" value="1"/>
</dbReference>
<accession>A0A136LW56</accession>
<dbReference type="Proteomes" id="UP000070457">
    <property type="component" value="Unassembled WGS sequence"/>
</dbReference>
<sequence>MKKAKTTGRIGWLIDFPIKRSGGHKTFIDYANALIEHGFEVDLYVRQEGSHSAAELLDIIADYLVPTTANVIPGWNVTGRYDMLIATWFKNAQIVADYPFAAHKLYFVQDYDPYLQMMGDDYILAEHSYSLGLPSFTMGRWLGHKLQSEFDAQVIPSFLGADLETYSDLGQTREHAVCILFQPEKARRLAGLAVKTMETIRRVRPDLTVYSYGSWVDPNIEGVEHLGLLELNELNALYNRCRAGIGFSPTNPSRTPFEMMAAGLPVVELYRDNNLFDMPEKGVVLADADPIDVAAAVVRLIDDEAFWFTHHQGGKEFMQTRSLSTATKEFVTAVSAQIAGKKPGAKTLKQSYTLQPFTAESDFLVKDRVMSDYRSEVEKAAVLERSGLDSFLERRRRFETLFKPLIKLAKISIRALQISVATVYLAIRDLTAGIAGFIAARVSAAWRTARTQFQTAVAFQRSWKLVSFDIFDTLLRRVCHPEVSNIKPRF</sequence>
<organism evidence="2 3">
    <name type="scientific">candidate division WS6 bacterium OLB20</name>
    <dbReference type="NCBI Taxonomy" id="1617426"/>
    <lineage>
        <taxon>Bacteria</taxon>
        <taxon>Candidatus Dojkabacteria</taxon>
    </lineage>
</organism>
<dbReference type="STRING" id="1617426.TR69_WS6001001443"/>
<dbReference type="InterPro" id="IPR055050">
    <property type="entry name" value="WsaF_C"/>
</dbReference>
<name>A0A136LW56_9BACT</name>